<sequence>MQIQQNISLKNFNTFGIDVKAKYFASVTNTNQLTKLLANKNYPDKLVLGGGSNMLLTQDQDKLVIHVNIKGISIKNEDDNFVYVEANAGENWHEFVLWCLDNDFGGLENLSLIPGNVGTAPIQNIGAYGVELKDTFVSCNALNIDTLEETTFTKNDCNFGYRNSIFKNEAKDKYIITSVVFRLSKINHKLHMDYGAIISELNAQNVKNPTIQAISKAVIAIRESKLPNPKEIGNSGSFFKNPVISKKKFKKLQSNFKKIPSYPISNSEVKVPAGWLIETAGFKGKRFGNYGVHKNQALVLVNYGGAEGSDIFELSKLIQKTVFRLFDISIETEVNIL</sequence>
<comment type="function">
    <text evidence="2 19">Cell wall formation.</text>
</comment>
<keyword evidence="22" id="KW-1185">Reference proteome</keyword>
<keyword evidence="10 19" id="KW-0274">FAD</keyword>
<feature type="active site" evidence="19">
    <location>
        <position position="162"/>
    </location>
</feature>
<gene>
    <name evidence="19" type="primary">murB</name>
    <name evidence="21" type="ORF">EYD45_04555</name>
</gene>
<dbReference type="GO" id="GO:0071555">
    <property type="term" value="P:cell wall organization"/>
    <property type="evidence" value="ECO:0007669"/>
    <property type="project" value="UniProtKB-KW"/>
</dbReference>
<dbReference type="PANTHER" id="PTHR21071:SF4">
    <property type="entry name" value="UDP-N-ACETYLENOLPYRUVOYLGLUCOSAMINE REDUCTASE"/>
    <property type="match status" value="1"/>
</dbReference>
<evidence type="ECO:0000256" key="12">
    <source>
        <dbReference type="ARBA" id="ARBA00022960"/>
    </source>
</evidence>
<proteinExistence type="inferred from homology"/>
<feature type="active site" description="Proton donor" evidence="19">
    <location>
        <position position="237"/>
    </location>
</feature>
<evidence type="ECO:0000256" key="18">
    <source>
        <dbReference type="ARBA" id="ARBA00048914"/>
    </source>
</evidence>
<protein>
    <recommendedName>
        <fullName evidence="6 19">UDP-N-acetylenolpyruvoylglucosamine reductase</fullName>
        <ecNumber evidence="5 19">1.3.1.98</ecNumber>
    </recommendedName>
    <alternativeName>
        <fullName evidence="17 19">UDP-N-acetylmuramate dehydrogenase</fullName>
    </alternativeName>
</protein>
<evidence type="ECO:0000256" key="6">
    <source>
        <dbReference type="ARBA" id="ARBA00015188"/>
    </source>
</evidence>
<dbReference type="Gene3D" id="3.30.43.10">
    <property type="entry name" value="Uridine Diphospho-n-acetylenolpyruvylglucosamine Reductase, domain 2"/>
    <property type="match status" value="1"/>
</dbReference>
<dbReference type="GO" id="GO:0009252">
    <property type="term" value="P:peptidoglycan biosynthetic process"/>
    <property type="evidence" value="ECO:0007669"/>
    <property type="project" value="UniProtKB-UniRule"/>
</dbReference>
<dbReference type="InterPro" id="IPR016167">
    <property type="entry name" value="FAD-bd_PCMH_sub1"/>
</dbReference>
<dbReference type="InterPro" id="IPR003170">
    <property type="entry name" value="MurB"/>
</dbReference>
<evidence type="ECO:0000256" key="19">
    <source>
        <dbReference type="HAMAP-Rule" id="MF_00037"/>
    </source>
</evidence>
<feature type="domain" description="FAD-binding PCMH-type" evidence="20">
    <location>
        <begin position="16"/>
        <end position="186"/>
    </location>
</feature>
<dbReference type="Gene3D" id="3.30.465.10">
    <property type="match status" value="1"/>
</dbReference>
<evidence type="ECO:0000259" key="20">
    <source>
        <dbReference type="PROSITE" id="PS51387"/>
    </source>
</evidence>
<reference evidence="21 22" key="1">
    <citation type="submission" date="2019-02" db="EMBL/GenBank/DDBJ databases">
        <title>Hyunsoonleella sp., isolated from marine sediment.</title>
        <authorList>
            <person name="Liu B.-T."/>
        </authorList>
    </citation>
    <scope>NUCLEOTIDE SEQUENCE [LARGE SCALE GENOMIC DNA]</scope>
    <source>
        <strain evidence="21 22">T58</strain>
    </source>
</reference>
<evidence type="ECO:0000256" key="7">
    <source>
        <dbReference type="ARBA" id="ARBA00022490"/>
    </source>
</evidence>
<comment type="pathway">
    <text evidence="4 19">Cell wall biogenesis; peptidoglycan biosynthesis.</text>
</comment>
<comment type="cofactor">
    <cofactor evidence="1 19">
        <name>FAD</name>
        <dbReference type="ChEBI" id="CHEBI:57692"/>
    </cofactor>
</comment>
<dbReference type="Pfam" id="PF02873">
    <property type="entry name" value="MurB_C"/>
    <property type="match status" value="1"/>
</dbReference>
<keyword evidence="14 19" id="KW-0560">Oxidoreductase</keyword>
<dbReference type="InterPro" id="IPR011601">
    <property type="entry name" value="MurB_C"/>
</dbReference>
<dbReference type="GO" id="GO:0008762">
    <property type="term" value="F:UDP-N-acetylmuramate dehydrogenase activity"/>
    <property type="evidence" value="ECO:0007669"/>
    <property type="project" value="UniProtKB-UniRule"/>
</dbReference>
<evidence type="ECO:0000313" key="21">
    <source>
        <dbReference type="EMBL" id="TBN05552.1"/>
    </source>
</evidence>
<keyword evidence="9 19" id="KW-0285">Flavoprotein</keyword>
<dbReference type="InterPro" id="IPR016169">
    <property type="entry name" value="FAD-bd_PCMH_sub2"/>
</dbReference>
<comment type="similarity">
    <text evidence="19">Belongs to the MurB family.</text>
</comment>
<organism evidence="21 22">
    <name type="scientific">Hyunsoonleella flava</name>
    <dbReference type="NCBI Taxonomy" id="2527939"/>
    <lineage>
        <taxon>Bacteria</taxon>
        <taxon>Pseudomonadati</taxon>
        <taxon>Bacteroidota</taxon>
        <taxon>Flavobacteriia</taxon>
        <taxon>Flavobacteriales</taxon>
        <taxon>Flavobacteriaceae</taxon>
    </lineage>
</organism>
<evidence type="ECO:0000256" key="16">
    <source>
        <dbReference type="ARBA" id="ARBA00023316"/>
    </source>
</evidence>
<dbReference type="GO" id="GO:0005829">
    <property type="term" value="C:cytosol"/>
    <property type="evidence" value="ECO:0007669"/>
    <property type="project" value="TreeGrafter"/>
</dbReference>
<comment type="subcellular location">
    <subcellularLocation>
        <location evidence="3 19">Cytoplasm</location>
    </subcellularLocation>
</comment>
<evidence type="ECO:0000256" key="2">
    <source>
        <dbReference type="ARBA" id="ARBA00003921"/>
    </source>
</evidence>
<dbReference type="Gene3D" id="3.90.78.10">
    <property type="entry name" value="UDP-N-acetylenolpyruvoylglucosamine reductase, C-terminal domain"/>
    <property type="match status" value="1"/>
</dbReference>
<dbReference type="EMBL" id="SIRT01000002">
    <property type="protein sequence ID" value="TBN05552.1"/>
    <property type="molecule type" value="Genomic_DNA"/>
</dbReference>
<dbReference type="InterPro" id="IPR036635">
    <property type="entry name" value="MurB_C_sf"/>
</dbReference>
<evidence type="ECO:0000256" key="8">
    <source>
        <dbReference type="ARBA" id="ARBA00022618"/>
    </source>
</evidence>
<evidence type="ECO:0000256" key="17">
    <source>
        <dbReference type="ARBA" id="ARBA00031026"/>
    </source>
</evidence>
<dbReference type="Pfam" id="PF01565">
    <property type="entry name" value="FAD_binding_4"/>
    <property type="match status" value="1"/>
</dbReference>
<keyword evidence="16 19" id="KW-0961">Cell wall biogenesis/degradation</keyword>
<evidence type="ECO:0000256" key="4">
    <source>
        <dbReference type="ARBA" id="ARBA00004752"/>
    </source>
</evidence>
<dbReference type="PANTHER" id="PTHR21071">
    <property type="entry name" value="UDP-N-ACETYLENOLPYRUVOYLGLUCOSAMINE REDUCTASE"/>
    <property type="match status" value="1"/>
</dbReference>
<dbReference type="InterPro" id="IPR006094">
    <property type="entry name" value="Oxid_FAD_bind_N"/>
</dbReference>
<dbReference type="InterPro" id="IPR016166">
    <property type="entry name" value="FAD-bd_PCMH"/>
</dbReference>
<dbReference type="Proteomes" id="UP000291142">
    <property type="component" value="Unassembled WGS sequence"/>
</dbReference>
<dbReference type="HAMAP" id="MF_00037">
    <property type="entry name" value="MurB"/>
    <property type="match status" value="1"/>
</dbReference>
<dbReference type="SUPFAM" id="SSF56194">
    <property type="entry name" value="Uridine diphospho-N-Acetylenolpyruvylglucosamine reductase, MurB, C-terminal domain"/>
    <property type="match status" value="1"/>
</dbReference>
<dbReference type="SUPFAM" id="SSF56176">
    <property type="entry name" value="FAD-binding/transporter-associated domain-like"/>
    <property type="match status" value="1"/>
</dbReference>
<dbReference type="GO" id="GO:0071949">
    <property type="term" value="F:FAD binding"/>
    <property type="evidence" value="ECO:0007669"/>
    <property type="project" value="InterPro"/>
</dbReference>
<evidence type="ECO:0000256" key="13">
    <source>
        <dbReference type="ARBA" id="ARBA00022984"/>
    </source>
</evidence>
<dbReference type="GO" id="GO:0051301">
    <property type="term" value="P:cell division"/>
    <property type="evidence" value="ECO:0007669"/>
    <property type="project" value="UniProtKB-KW"/>
</dbReference>
<evidence type="ECO:0000256" key="5">
    <source>
        <dbReference type="ARBA" id="ARBA00012518"/>
    </source>
</evidence>
<dbReference type="RefSeq" id="WP_130963170.1">
    <property type="nucleotide sequence ID" value="NZ_SIRT01000002.1"/>
</dbReference>
<evidence type="ECO:0000256" key="15">
    <source>
        <dbReference type="ARBA" id="ARBA00023306"/>
    </source>
</evidence>
<evidence type="ECO:0000256" key="11">
    <source>
        <dbReference type="ARBA" id="ARBA00022857"/>
    </source>
</evidence>
<evidence type="ECO:0000256" key="3">
    <source>
        <dbReference type="ARBA" id="ARBA00004496"/>
    </source>
</evidence>
<keyword evidence="11 19" id="KW-0521">NADP</keyword>
<accession>A0A4Q9FJ02</accession>
<keyword evidence="15 19" id="KW-0131">Cell cycle</keyword>
<dbReference type="NCBIfam" id="TIGR00179">
    <property type="entry name" value="murB"/>
    <property type="match status" value="1"/>
</dbReference>
<comment type="catalytic activity">
    <reaction evidence="18 19">
        <text>UDP-N-acetyl-alpha-D-muramate + NADP(+) = UDP-N-acetyl-3-O-(1-carboxyvinyl)-alpha-D-glucosamine + NADPH + H(+)</text>
        <dbReference type="Rhea" id="RHEA:12248"/>
        <dbReference type="ChEBI" id="CHEBI:15378"/>
        <dbReference type="ChEBI" id="CHEBI:57783"/>
        <dbReference type="ChEBI" id="CHEBI:58349"/>
        <dbReference type="ChEBI" id="CHEBI:68483"/>
        <dbReference type="ChEBI" id="CHEBI:70757"/>
        <dbReference type="EC" id="1.3.1.98"/>
    </reaction>
</comment>
<evidence type="ECO:0000256" key="14">
    <source>
        <dbReference type="ARBA" id="ARBA00023002"/>
    </source>
</evidence>
<evidence type="ECO:0000256" key="10">
    <source>
        <dbReference type="ARBA" id="ARBA00022827"/>
    </source>
</evidence>
<dbReference type="UniPathway" id="UPA00219"/>
<comment type="caution">
    <text evidence="21">The sequence shown here is derived from an EMBL/GenBank/DDBJ whole genome shotgun (WGS) entry which is preliminary data.</text>
</comment>
<dbReference type="AlphaFoldDB" id="A0A4Q9FJ02"/>
<dbReference type="OrthoDB" id="9804753at2"/>
<dbReference type="GO" id="GO:0008360">
    <property type="term" value="P:regulation of cell shape"/>
    <property type="evidence" value="ECO:0007669"/>
    <property type="project" value="UniProtKB-KW"/>
</dbReference>
<keyword evidence="8 19" id="KW-0132">Cell division</keyword>
<evidence type="ECO:0000313" key="22">
    <source>
        <dbReference type="Proteomes" id="UP000291142"/>
    </source>
</evidence>
<dbReference type="EC" id="1.3.1.98" evidence="5 19"/>
<keyword evidence="12 19" id="KW-0133">Cell shape</keyword>
<dbReference type="NCBIfam" id="NF000755">
    <property type="entry name" value="PRK00046.1"/>
    <property type="match status" value="1"/>
</dbReference>
<dbReference type="PROSITE" id="PS51387">
    <property type="entry name" value="FAD_PCMH"/>
    <property type="match status" value="1"/>
</dbReference>
<evidence type="ECO:0000256" key="9">
    <source>
        <dbReference type="ARBA" id="ARBA00022630"/>
    </source>
</evidence>
<name>A0A4Q9FJ02_9FLAO</name>
<dbReference type="InterPro" id="IPR036318">
    <property type="entry name" value="FAD-bd_PCMH-like_sf"/>
</dbReference>
<feature type="active site" evidence="19">
    <location>
        <position position="333"/>
    </location>
</feature>
<keyword evidence="13 19" id="KW-0573">Peptidoglycan synthesis</keyword>
<keyword evidence="7 19" id="KW-0963">Cytoplasm</keyword>
<evidence type="ECO:0000256" key="1">
    <source>
        <dbReference type="ARBA" id="ARBA00001974"/>
    </source>
</evidence>